<dbReference type="SMART" id="SM00347">
    <property type="entry name" value="HTH_MARR"/>
    <property type="match status" value="1"/>
</dbReference>
<dbReference type="PROSITE" id="PS50995">
    <property type="entry name" value="HTH_MARR_2"/>
    <property type="match status" value="1"/>
</dbReference>
<dbReference type="SUPFAM" id="SSF55729">
    <property type="entry name" value="Acyl-CoA N-acyltransferases (Nat)"/>
    <property type="match status" value="1"/>
</dbReference>
<dbReference type="Gene3D" id="1.10.10.10">
    <property type="entry name" value="Winged helix-like DNA-binding domain superfamily/Winged helix DNA-binding domain"/>
    <property type="match status" value="1"/>
</dbReference>
<dbReference type="EMBL" id="FWYF01000005">
    <property type="protein sequence ID" value="SMD38941.1"/>
    <property type="molecule type" value="Genomic_DNA"/>
</dbReference>
<dbReference type="Pfam" id="PF00583">
    <property type="entry name" value="Acetyltransf_1"/>
    <property type="match status" value="1"/>
</dbReference>
<dbReference type="PROSITE" id="PS51186">
    <property type="entry name" value="GNAT"/>
    <property type="match status" value="1"/>
</dbReference>
<dbReference type="PRINTS" id="PR00598">
    <property type="entry name" value="HTHMARR"/>
</dbReference>
<accession>A0A1W2GQQ0</accession>
<dbReference type="GO" id="GO:0003700">
    <property type="term" value="F:DNA-binding transcription factor activity"/>
    <property type="evidence" value="ECO:0007669"/>
    <property type="project" value="InterPro"/>
</dbReference>
<keyword evidence="5" id="KW-1185">Reference proteome</keyword>
<dbReference type="PANTHER" id="PTHR13947:SF37">
    <property type="entry name" value="LD18367P"/>
    <property type="match status" value="1"/>
</dbReference>
<dbReference type="RefSeq" id="WP_084374583.1">
    <property type="nucleotide sequence ID" value="NZ_FWYF01000005.1"/>
</dbReference>
<dbReference type="CDD" id="cd04301">
    <property type="entry name" value="NAT_SF"/>
    <property type="match status" value="1"/>
</dbReference>
<feature type="domain" description="HTH marR-type" evidence="2">
    <location>
        <begin position="9"/>
        <end position="155"/>
    </location>
</feature>
<evidence type="ECO:0000313" key="4">
    <source>
        <dbReference type="EMBL" id="SMD38941.1"/>
    </source>
</evidence>
<dbReference type="AlphaFoldDB" id="A0A1W2GQQ0"/>
<dbReference type="Gene3D" id="3.40.630.30">
    <property type="match status" value="1"/>
</dbReference>
<dbReference type="Proteomes" id="UP000192472">
    <property type="component" value="Unassembled WGS sequence"/>
</dbReference>
<dbReference type="STRING" id="692418.SAMN04488029_3954"/>
<proteinExistence type="predicted"/>
<reference evidence="4 5" key="1">
    <citation type="submission" date="2017-04" db="EMBL/GenBank/DDBJ databases">
        <authorList>
            <person name="Afonso C.L."/>
            <person name="Miller P.J."/>
            <person name="Scott M.A."/>
            <person name="Spackman E."/>
            <person name="Goraichik I."/>
            <person name="Dimitrov K.M."/>
            <person name="Suarez D.L."/>
            <person name="Swayne D.E."/>
        </authorList>
    </citation>
    <scope>NUCLEOTIDE SEQUENCE [LARGE SCALE GENOMIC DNA]</scope>
    <source>
        <strain evidence="4 5">DSM 26133</strain>
    </source>
</reference>
<evidence type="ECO:0000313" key="5">
    <source>
        <dbReference type="Proteomes" id="UP000192472"/>
    </source>
</evidence>
<evidence type="ECO:0000259" key="3">
    <source>
        <dbReference type="PROSITE" id="PS51186"/>
    </source>
</evidence>
<sequence>MDTVKQLGELALGSRLKRLSDEIMKDGKKIYAANKIDFEPKWFPVYYTISQATSITVTDIADAIGFKHPSVSQLVKELEKNGLIESIASTKDARKRNLKLSKKGRNLLPGIESIWSDISNALNEMINQHTHNILCALEQCEDDFEQTPMLERVQAHRKARLMSQIEIIDYEPKYAKDFLRLNVEWIEKYFKLEDEDRRTLEDPDKYIIKSGGAIKLAKYKDEIVGTSALMKISEEVYELVKMAVTEKCQGLQIGKKLGLSVLEKAKELGAAKVILESNKKLSPAINLYKSLGFKSGQHFGEKSVYERCDIEMEIMI</sequence>
<dbReference type="OrthoDB" id="1431064at2"/>
<name>A0A1W2GQQ0_REIFA</name>
<keyword evidence="1 4" id="KW-0808">Transferase</keyword>
<evidence type="ECO:0000259" key="2">
    <source>
        <dbReference type="PROSITE" id="PS50995"/>
    </source>
</evidence>
<dbReference type="InterPro" id="IPR000835">
    <property type="entry name" value="HTH_MarR-typ"/>
</dbReference>
<dbReference type="InterPro" id="IPR050769">
    <property type="entry name" value="NAT_camello-type"/>
</dbReference>
<dbReference type="PANTHER" id="PTHR13947">
    <property type="entry name" value="GNAT FAMILY N-ACETYLTRANSFERASE"/>
    <property type="match status" value="1"/>
</dbReference>
<evidence type="ECO:0000256" key="1">
    <source>
        <dbReference type="ARBA" id="ARBA00022679"/>
    </source>
</evidence>
<dbReference type="InterPro" id="IPR016181">
    <property type="entry name" value="Acyl_CoA_acyltransferase"/>
</dbReference>
<dbReference type="InterPro" id="IPR000182">
    <property type="entry name" value="GNAT_dom"/>
</dbReference>
<organism evidence="4 5">
    <name type="scientific">Reichenbachiella faecimaris</name>
    <dbReference type="NCBI Taxonomy" id="692418"/>
    <lineage>
        <taxon>Bacteria</taxon>
        <taxon>Pseudomonadati</taxon>
        <taxon>Bacteroidota</taxon>
        <taxon>Cytophagia</taxon>
        <taxon>Cytophagales</taxon>
        <taxon>Reichenbachiellaceae</taxon>
        <taxon>Reichenbachiella</taxon>
    </lineage>
</organism>
<dbReference type="Pfam" id="PF12802">
    <property type="entry name" value="MarR_2"/>
    <property type="match status" value="1"/>
</dbReference>
<dbReference type="InterPro" id="IPR036390">
    <property type="entry name" value="WH_DNA-bd_sf"/>
</dbReference>
<dbReference type="SUPFAM" id="SSF46785">
    <property type="entry name" value="Winged helix' DNA-binding domain"/>
    <property type="match status" value="1"/>
</dbReference>
<dbReference type="InterPro" id="IPR036388">
    <property type="entry name" value="WH-like_DNA-bd_sf"/>
</dbReference>
<dbReference type="GO" id="GO:0008080">
    <property type="term" value="F:N-acetyltransferase activity"/>
    <property type="evidence" value="ECO:0007669"/>
    <property type="project" value="InterPro"/>
</dbReference>
<protein>
    <submittedName>
        <fullName evidence="4">Transcriptional regulator, MarR family with acetyltransferase activity</fullName>
    </submittedName>
</protein>
<gene>
    <name evidence="4" type="ORF">SAMN04488029_3954</name>
</gene>
<feature type="domain" description="N-acetyltransferase" evidence="3">
    <location>
        <begin position="165"/>
        <end position="316"/>
    </location>
</feature>